<reference evidence="9 10" key="1">
    <citation type="submission" date="2024-02" db="EMBL/GenBank/DDBJ databases">
        <title>Discinaceae phylogenomics.</title>
        <authorList>
            <person name="Dirks A.C."/>
            <person name="James T.Y."/>
        </authorList>
    </citation>
    <scope>NUCLEOTIDE SEQUENCE [LARGE SCALE GENOMIC DNA]</scope>
    <source>
        <strain evidence="9 10">ACD0624</strain>
    </source>
</reference>
<evidence type="ECO:0000256" key="1">
    <source>
        <dbReference type="ARBA" id="ARBA00001965"/>
    </source>
</evidence>
<dbReference type="EMBL" id="JBBBZM010000203">
    <property type="protein sequence ID" value="KAL0631867.1"/>
    <property type="molecule type" value="Genomic_DNA"/>
</dbReference>
<keyword evidence="3" id="KW-0479">Metal-binding</keyword>
<dbReference type="InterPro" id="IPR039390">
    <property type="entry name" value="1_2-HQD/HQD"/>
</dbReference>
<evidence type="ECO:0000256" key="2">
    <source>
        <dbReference type="ARBA" id="ARBA00007825"/>
    </source>
</evidence>
<comment type="similarity">
    <text evidence="2">Belongs to the intradiol ring-cleavage dioxygenase family.</text>
</comment>
<dbReference type="InterPro" id="IPR000627">
    <property type="entry name" value="Intradiol_dOase_C"/>
</dbReference>
<feature type="domain" description="Catechol dioxygenase N-terminal" evidence="8">
    <location>
        <begin position="32"/>
        <end position="106"/>
    </location>
</feature>
<dbReference type="Pfam" id="PF04444">
    <property type="entry name" value="Dioxygenase_N"/>
    <property type="match status" value="1"/>
</dbReference>
<comment type="caution">
    <text evidence="9">The sequence shown here is derived from an EMBL/GenBank/DDBJ whole genome shotgun (WGS) entry which is preliminary data.</text>
</comment>
<gene>
    <name evidence="9" type="ORF">Q9L58_009252</name>
</gene>
<sequence length="335" mass="36781">MDPSSVKIPPMLDLTADNITPNTLLINSQCPDKRFKYLMAQLVTHLHDFARETRLTTDEWMSAIQFLTATGQKCSSTRQEFILLSDTLGLSMLVDAMNHPKPPGATEGTVLGPFHTDDAIVYEEGASICSEGKGEPMLVQCTLRDTLGNPVVGATIDVWETDDTGHYDTQYEGREGPDCRGILRSTEEGFAFKAVRPVSYPVPTDGPVGDMLKKLKRHAFRPSHMHFKINAPGFDELVTALYIRGDPYETSDAVFGVKSSLITDLNKISDTKISDALCAAKYGIKPGDWLLCKDFVLTTNEQNSQLRVKAAEAALRKLGSRAKLVDGLPVADDLD</sequence>
<dbReference type="CDD" id="cd03461">
    <property type="entry name" value="1_2-HQD"/>
    <property type="match status" value="1"/>
</dbReference>
<keyword evidence="10" id="KW-1185">Reference proteome</keyword>
<dbReference type="InterPro" id="IPR050770">
    <property type="entry name" value="Intradiol_RC_Dioxygenase"/>
</dbReference>
<dbReference type="InterPro" id="IPR015889">
    <property type="entry name" value="Intradiol_dOase_core"/>
</dbReference>
<evidence type="ECO:0000256" key="3">
    <source>
        <dbReference type="ARBA" id="ARBA00022723"/>
    </source>
</evidence>
<evidence type="ECO:0000313" key="9">
    <source>
        <dbReference type="EMBL" id="KAL0631867.1"/>
    </source>
</evidence>
<keyword evidence="6" id="KW-0408">Iron</keyword>
<keyword evidence="4" id="KW-0223">Dioxygenase</keyword>
<evidence type="ECO:0000256" key="4">
    <source>
        <dbReference type="ARBA" id="ARBA00022964"/>
    </source>
</evidence>
<proteinExistence type="inferred from homology"/>
<dbReference type="InterPro" id="IPR007535">
    <property type="entry name" value="Catechol_dOase_N"/>
</dbReference>
<accession>A0ABR3G7D0</accession>
<dbReference type="PANTHER" id="PTHR33711:SF7">
    <property type="entry name" value="INTRADIOL RING-CLEAVAGE DIOXYGENASES DOMAIN-CONTAINING PROTEIN-RELATED"/>
    <property type="match status" value="1"/>
</dbReference>
<keyword evidence="5" id="KW-0560">Oxidoreductase</keyword>
<evidence type="ECO:0008006" key="11">
    <source>
        <dbReference type="Google" id="ProtNLM"/>
    </source>
</evidence>
<dbReference type="PANTHER" id="PTHR33711">
    <property type="entry name" value="DIOXYGENASE, PUTATIVE (AFU_ORTHOLOGUE AFUA_2G02910)-RELATED"/>
    <property type="match status" value="1"/>
</dbReference>
<evidence type="ECO:0000256" key="5">
    <source>
        <dbReference type="ARBA" id="ARBA00023002"/>
    </source>
</evidence>
<dbReference type="SUPFAM" id="SSF49482">
    <property type="entry name" value="Aromatic compound dioxygenase"/>
    <property type="match status" value="1"/>
</dbReference>
<name>A0ABR3G7D0_9PEZI</name>
<dbReference type="Pfam" id="PF00775">
    <property type="entry name" value="Dioxygenase_C"/>
    <property type="match status" value="1"/>
</dbReference>
<dbReference type="Proteomes" id="UP001447188">
    <property type="component" value="Unassembled WGS sequence"/>
</dbReference>
<evidence type="ECO:0000313" key="10">
    <source>
        <dbReference type="Proteomes" id="UP001447188"/>
    </source>
</evidence>
<organism evidence="9 10">
    <name type="scientific">Discina gigas</name>
    <dbReference type="NCBI Taxonomy" id="1032678"/>
    <lineage>
        <taxon>Eukaryota</taxon>
        <taxon>Fungi</taxon>
        <taxon>Dikarya</taxon>
        <taxon>Ascomycota</taxon>
        <taxon>Pezizomycotina</taxon>
        <taxon>Pezizomycetes</taxon>
        <taxon>Pezizales</taxon>
        <taxon>Discinaceae</taxon>
        <taxon>Discina</taxon>
    </lineage>
</organism>
<evidence type="ECO:0000259" key="7">
    <source>
        <dbReference type="Pfam" id="PF00775"/>
    </source>
</evidence>
<comment type="cofactor">
    <cofactor evidence="1">
        <name>Fe(3+)</name>
        <dbReference type="ChEBI" id="CHEBI:29034"/>
    </cofactor>
</comment>
<feature type="domain" description="Intradiol ring-cleavage dioxygenases" evidence="7">
    <location>
        <begin position="131"/>
        <end position="271"/>
    </location>
</feature>
<evidence type="ECO:0000256" key="6">
    <source>
        <dbReference type="ARBA" id="ARBA00023004"/>
    </source>
</evidence>
<dbReference type="Gene3D" id="2.60.130.10">
    <property type="entry name" value="Aromatic compound dioxygenase"/>
    <property type="match status" value="1"/>
</dbReference>
<evidence type="ECO:0000259" key="8">
    <source>
        <dbReference type="Pfam" id="PF04444"/>
    </source>
</evidence>
<protein>
    <recommendedName>
        <fullName evidence="11">Hydroxyquinol 1,2-dioxygenase</fullName>
    </recommendedName>
</protein>